<evidence type="ECO:0000313" key="5">
    <source>
        <dbReference type="Proteomes" id="UP000799779"/>
    </source>
</evidence>
<evidence type="ECO:0000259" key="3">
    <source>
        <dbReference type="PROSITE" id="PS51212"/>
    </source>
</evidence>
<dbReference type="SMART" id="SM00321">
    <property type="entry name" value="WSC"/>
    <property type="match status" value="6"/>
</dbReference>
<keyword evidence="1" id="KW-0677">Repeat</keyword>
<keyword evidence="2" id="KW-0732">Signal</keyword>
<dbReference type="InterPro" id="IPR002889">
    <property type="entry name" value="WSC_carb-bd"/>
</dbReference>
<evidence type="ECO:0000256" key="2">
    <source>
        <dbReference type="SAM" id="SignalP"/>
    </source>
</evidence>
<dbReference type="InterPro" id="IPR051589">
    <property type="entry name" value="Sialate-O-sulfotransferase"/>
</dbReference>
<feature type="domain" description="WSC" evidence="3">
    <location>
        <begin position="936"/>
        <end position="1028"/>
    </location>
</feature>
<gene>
    <name evidence="4" type="ORF">P154DRAFT_433034</name>
</gene>
<feature type="domain" description="WSC" evidence="3">
    <location>
        <begin position="1437"/>
        <end position="1533"/>
    </location>
</feature>
<organism evidence="4 5">
    <name type="scientific">Amniculicola lignicola CBS 123094</name>
    <dbReference type="NCBI Taxonomy" id="1392246"/>
    <lineage>
        <taxon>Eukaryota</taxon>
        <taxon>Fungi</taxon>
        <taxon>Dikarya</taxon>
        <taxon>Ascomycota</taxon>
        <taxon>Pezizomycotina</taxon>
        <taxon>Dothideomycetes</taxon>
        <taxon>Pleosporomycetidae</taxon>
        <taxon>Pleosporales</taxon>
        <taxon>Amniculicolaceae</taxon>
        <taxon>Amniculicola</taxon>
    </lineage>
</organism>
<dbReference type="PROSITE" id="PS51212">
    <property type="entry name" value="WSC"/>
    <property type="match status" value="6"/>
</dbReference>
<dbReference type="Proteomes" id="UP000799779">
    <property type="component" value="Unassembled WGS sequence"/>
</dbReference>
<feature type="domain" description="WSC" evidence="3">
    <location>
        <begin position="1054"/>
        <end position="1144"/>
    </location>
</feature>
<reference evidence="4" key="1">
    <citation type="journal article" date="2020" name="Stud. Mycol.">
        <title>101 Dothideomycetes genomes: a test case for predicting lifestyles and emergence of pathogens.</title>
        <authorList>
            <person name="Haridas S."/>
            <person name="Albert R."/>
            <person name="Binder M."/>
            <person name="Bloem J."/>
            <person name="Labutti K."/>
            <person name="Salamov A."/>
            <person name="Andreopoulos B."/>
            <person name="Baker S."/>
            <person name="Barry K."/>
            <person name="Bills G."/>
            <person name="Bluhm B."/>
            <person name="Cannon C."/>
            <person name="Castanera R."/>
            <person name="Culley D."/>
            <person name="Daum C."/>
            <person name="Ezra D."/>
            <person name="Gonzalez J."/>
            <person name="Henrissat B."/>
            <person name="Kuo A."/>
            <person name="Liang C."/>
            <person name="Lipzen A."/>
            <person name="Lutzoni F."/>
            <person name="Magnuson J."/>
            <person name="Mondo S."/>
            <person name="Nolan M."/>
            <person name="Ohm R."/>
            <person name="Pangilinan J."/>
            <person name="Park H.-J."/>
            <person name="Ramirez L."/>
            <person name="Alfaro M."/>
            <person name="Sun H."/>
            <person name="Tritt A."/>
            <person name="Yoshinaga Y."/>
            <person name="Zwiers L.-H."/>
            <person name="Turgeon B."/>
            <person name="Goodwin S."/>
            <person name="Spatafora J."/>
            <person name="Crous P."/>
            <person name="Grigoriev I."/>
        </authorList>
    </citation>
    <scope>NUCLEOTIDE SEQUENCE</scope>
    <source>
        <strain evidence="4">CBS 123094</strain>
    </source>
</reference>
<name>A0A6A5WKJ9_9PLEO</name>
<feature type="domain" description="WSC" evidence="3">
    <location>
        <begin position="1201"/>
        <end position="1291"/>
    </location>
</feature>
<proteinExistence type="predicted"/>
<dbReference type="OrthoDB" id="5985073at2759"/>
<feature type="signal peptide" evidence="2">
    <location>
        <begin position="1"/>
        <end position="29"/>
    </location>
</feature>
<feature type="domain" description="WSC" evidence="3">
    <location>
        <begin position="1303"/>
        <end position="1394"/>
    </location>
</feature>
<dbReference type="PANTHER" id="PTHR45964">
    <property type="entry name" value="WSCD FAMILY MEMBER CG9164"/>
    <property type="match status" value="1"/>
</dbReference>
<feature type="domain" description="WSC" evidence="3">
    <location>
        <begin position="1551"/>
        <end position="1648"/>
    </location>
</feature>
<sequence length="1649" mass="173952">MASFSSLIFSTRRFLVVLTGILFASQTWALGDTDTITWGGDNTRAGYQTNHNMDPDVVGGPDFGRLFSTLLPGNFNGLGPEQIFSQPLVYTGDDGIQYVYVATTQNNIYKLDAETGAIVASRNLHVPFLQVELGSCVDINPVIGVTATGVIDPTTGIWYLTAKTYSDQFQNGKFSPQNPPGRLNGRYYQHAIHTEDLSEATNWPVLIDGTVFRNNPNRMFQGGNTHSRPGALLVGDYVYTGYASHCVQYNFTGAIIGFHKTTGKIIEAFATQGGPEPNTVKGGGIWMSGGGLAYDGAGSMYFATGNGYASQLKATGNSVPGRTPPTSLEEAAVNAKINADGTLTIIDFFIPWEKTQLDGADKDLGTTPLEILPSDTFSCPNHRRIGIVAGKSGKTYWLNLDNLGGYQMGPLKQDAVIQVFQNENSVYAGAGVLPLGGGYVYISVTQYKTHVFKFSCNAAGDATFAKVSDTPDKNAYILGTGHGTTTSLNGKEGTGLLWVSDVQGGNLRIYDPIPPFDGSPLTLLNSFDIDGVTKFTRPVFGDKRVYIGTVRGYIYGFGSPATVPLNCSAPYEFGSQTIFNASAPITATCTALIGTTVDSISLNSTNFQISNTPDVPLTLSSGQTFTFSAIFNASTVGPLSNDVIIETSNSQTGYSSRVSVPLQGVGRSVNPILTVAPNTVSFNVLAGTTVSSQSTLFWNLGDNPLTFTNISFSLVSETGPWITPNQTSDGNAQVEKFIFVGLPSSIPPASSAPITIMYTPDTPGNHAVYVKGFSNGGSAVLDVFGAAGTNPKAVFEFQKVDGSGWVPYTPGQSFTFGTVFESQTRNLVMRITNGGGSAAIPLSITISKPPYGIPGIIGTANNINLAEGTILAANQSATAVMYCSAPKSQVNLPSYNGSAVWVLNTGDPDLGKQEVPFFCTAAAEQVGPLFPNGTAQYGYVGCFKENNPGRQLATNIYSDSNNNTNNRCIAACYAAGYIFAGTQYSQECWCGNAIPIRLDSERDCNSGCTGNGNQTCGGDGYLHDTPHISLFGDSTRFNGNTTSPPLQITPSVGIYNFLACYTEPSGKALNDKGTSSNVMTVQICQAYCSGYAYFGLEFGAECYCGNRINPLSTIADPTQCNIACKGSNSQCCGAGSRMQIYQANGPLPSSSASTTTSSSVASSTSSISSISSSSSVLFSLSATSTTSSTPIPTPTKSSLSAYIYVGCYNEIPGRALPAAATTSPNMTAEYCAAYCTGYTFFAVEYAQECYCGTSIPGASAVAADGRCNMPCTGNSSEICGGPNGLSLYQTTKASVGNPSTIGNYTALGCYAEKPNGRSLEYRYANDSMTVELCAAIAAANGYAYFGLEYQRECWMDNLLDTATPAGPSRCSLLCAGNQLETCGGPLYLNLYAAWWLVPNTTSSFILLSSPSSPPPSSRIPTSSTSPSPTPSFPTINTYTYLACYAEPPSGSGRALTGLPGLVNSTSMTPLLCSTYCSQYTYFGLEFGQECWCGPHLSRSAPLAPSPADCNTVCSGDGMAICGGPARLSVYKSNDQGKVSTDPVVPGPVIGNYTYQACYADTGSPRILPYRLASDGMTTEACLAAAEANEYVFARLEYGRECWLGDVLVGNDSSTGNVKRKEGECGMGCGGARSELCGGGNRVNLWMRNV</sequence>
<dbReference type="PANTHER" id="PTHR45964:SF5">
    <property type="entry name" value="WSCD FAMILY MEMBER CG9164"/>
    <property type="match status" value="1"/>
</dbReference>
<evidence type="ECO:0000256" key="1">
    <source>
        <dbReference type="ARBA" id="ARBA00022737"/>
    </source>
</evidence>
<accession>A0A6A5WKJ9</accession>
<feature type="chain" id="PRO_5025605221" evidence="2">
    <location>
        <begin position="30"/>
        <end position="1649"/>
    </location>
</feature>
<protein>
    <submittedName>
        <fullName evidence="4">WSC-domain-containing protein</fullName>
    </submittedName>
</protein>
<dbReference type="SUPFAM" id="SSF50998">
    <property type="entry name" value="Quinoprotein alcohol dehydrogenase-like"/>
    <property type="match status" value="1"/>
</dbReference>
<dbReference type="InterPro" id="IPR011047">
    <property type="entry name" value="Quinoprotein_ADH-like_sf"/>
</dbReference>
<dbReference type="Pfam" id="PF01822">
    <property type="entry name" value="WSC"/>
    <property type="match status" value="6"/>
</dbReference>
<evidence type="ECO:0000313" key="4">
    <source>
        <dbReference type="EMBL" id="KAF2001319.1"/>
    </source>
</evidence>
<dbReference type="EMBL" id="ML977583">
    <property type="protein sequence ID" value="KAF2001319.1"/>
    <property type="molecule type" value="Genomic_DNA"/>
</dbReference>
<keyword evidence="5" id="KW-1185">Reference proteome</keyword>